<keyword evidence="5" id="KW-1185">Reference proteome</keyword>
<organism evidence="4 5">
    <name type="scientific">Vreelandella janggokensis</name>
    <dbReference type="NCBI Taxonomy" id="370767"/>
    <lineage>
        <taxon>Bacteria</taxon>
        <taxon>Pseudomonadati</taxon>
        <taxon>Pseudomonadota</taxon>
        <taxon>Gammaproteobacteria</taxon>
        <taxon>Oceanospirillales</taxon>
        <taxon>Halomonadaceae</taxon>
        <taxon>Vreelandella</taxon>
    </lineage>
</organism>
<evidence type="ECO:0000313" key="5">
    <source>
        <dbReference type="Proteomes" id="UP001321125"/>
    </source>
</evidence>
<dbReference type="GO" id="GO:0004497">
    <property type="term" value="F:monooxygenase activity"/>
    <property type="evidence" value="ECO:0007669"/>
    <property type="project" value="UniProtKB-KW"/>
</dbReference>
<evidence type="ECO:0000259" key="3">
    <source>
        <dbReference type="Pfam" id="PF01494"/>
    </source>
</evidence>
<dbReference type="SUPFAM" id="SSF54373">
    <property type="entry name" value="FAD-linked reductases, C-terminal domain"/>
    <property type="match status" value="1"/>
</dbReference>
<sequence length="385" mass="42531">MKRIAVIGCGLGGAATTLMLQKTGFQVTAYEQASTFTRLGAGIHLTPNVIKALAWPDIVSRLVAIACKPSAFVSRDAFTGEVIAELPLGQMVAEQFGAPYLTVHRGDFHALMVDALQPGTLHFNKCLRSVSEDCHGVRLSFEDGSEAAADIVIGADGLSSVVRGMVCENSPPHFSGQVAFRALVDIDQLGEHRSYLNDLTKWWSDDRFIIAYYMSALRDQYYFVAGYPQETWPVGVRSLPAQREEMMERFADFHPAARHVLAASREVRKWPLYERPAETAWSKGRVVLLGDACHPMRPHMAQGAAMAIEDGAVLVRCLMAAGLENWSVAYELYQQARNERVKKVQGISSENSWMRTTPDPAWLFASDAWNDPLIGKRLLSNLSIG</sequence>
<dbReference type="Proteomes" id="UP001321125">
    <property type="component" value="Unassembled WGS sequence"/>
</dbReference>
<dbReference type="PANTHER" id="PTHR13789">
    <property type="entry name" value="MONOOXYGENASE"/>
    <property type="match status" value="1"/>
</dbReference>
<dbReference type="PANTHER" id="PTHR13789:SF309">
    <property type="entry name" value="PUTATIVE (AFU_ORTHOLOGUE AFUA_6G14510)-RELATED"/>
    <property type="match status" value="1"/>
</dbReference>
<reference evidence="4 5" key="1">
    <citation type="submission" date="2022-02" db="EMBL/GenBank/DDBJ databases">
        <title>Study of halophilic communities from a Mexican lake.</title>
        <authorList>
            <person name="Hernandez-Soto L.M."/>
            <person name="Martinez-Abarca F."/>
            <person name="Ramirez-Saad H.C."/>
            <person name="Aguirre-Garrido J.F."/>
        </authorList>
    </citation>
    <scope>NUCLEOTIDE SEQUENCE [LARGE SCALE GENOMIC DNA]</scope>
    <source>
        <strain evidence="4 5">Hjan13</strain>
    </source>
</reference>
<dbReference type="InterPro" id="IPR050493">
    <property type="entry name" value="FAD-dep_Monooxygenase_BioMet"/>
</dbReference>
<dbReference type="Gene3D" id="3.50.50.60">
    <property type="entry name" value="FAD/NAD(P)-binding domain"/>
    <property type="match status" value="1"/>
</dbReference>
<dbReference type="EMBL" id="JAKNQU010000004">
    <property type="protein sequence ID" value="MCZ0927984.1"/>
    <property type="molecule type" value="Genomic_DNA"/>
</dbReference>
<dbReference type="RefSeq" id="WP_268902008.1">
    <property type="nucleotide sequence ID" value="NZ_JAKNQT010000003.1"/>
</dbReference>
<dbReference type="InterPro" id="IPR002938">
    <property type="entry name" value="FAD-bd"/>
</dbReference>
<accession>A0ABT4IWC3</accession>
<dbReference type="Pfam" id="PF01494">
    <property type="entry name" value="FAD_binding_3"/>
    <property type="match status" value="1"/>
</dbReference>
<protein>
    <submittedName>
        <fullName evidence="4">FAD-dependent monooxygenase</fullName>
    </submittedName>
</protein>
<keyword evidence="2 4" id="KW-0503">Monooxygenase</keyword>
<dbReference type="InterPro" id="IPR036188">
    <property type="entry name" value="FAD/NAD-bd_sf"/>
</dbReference>
<name>A0ABT4IWC3_9GAMM</name>
<evidence type="ECO:0000256" key="1">
    <source>
        <dbReference type="ARBA" id="ARBA00023002"/>
    </source>
</evidence>
<evidence type="ECO:0000313" key="4">
    <source>
        <dbReference type="EMBL" id="MCZ0927984.1"/>
    </source>
</evidence>
<gene>
    <name evidence="4" type="ORF">L0635_12915</name>
</gene>
<proteinExistence type="predicted"/>
<dbReference type="PRINTS" id="PR00420">
    <property type="entry name" value="RNGMNOXGNASE"/>
</dbReference>
<comment type="caution">
    <text evidence="4">The sequence shown here is derived from an EMBL/GenBank/DDBJ whole genome shotgun (WGS) entry which is preliminary data.</text>
</comment>
<feature type="domain" description="FAD-binding" evidence="3">
    <location>
        <begin position="4"/>
        <end position="343"/>
    </location>
</feature>
<keyword evidence="1" id="KW-0560">Oxidoreductase</keyword>
<dbReference type="SUPFAM" id="SSF51905">
    <property type="entry name" value="FAD/NAD(P)-binding domain"/>
    <property type="match status" value="1"/>
</dbReference>
<evidence type="ECO:0000256" key="2">
    <source>
        <dbReference type="ARBA" id="ARBA00023033"/>
    </source>
</evidence>